<dbReference type="Proteomes" id="UP000316621">
    <property type="component" value="Chromosome 9"/>
</dbReference>
<dbReference type="InterPro" id="IPR050796">
    <property type="entry name" value="SCF_F-box_component"/>
</dbReference>
<evidence type="ECO:0000313" key="2">
    <source>
        <dbReference type="EMBL" id="RZC76632.1"/>
    </source>
</evidence>
<protein>
    <recommendedName>
        <fullName evidence="1">F-box associated beta-propeller type 1 domain-containing protein</fullName>
    </recommendedName>
</protein>
<evidence type="ECO:0000313" key="3">
    <source>
        <dbReference type="Proteomes" id="UP000316621"/>
    </source>
</evidence>
<dbReference type="PANTHER" id="PTHR31672">
    <property type="entry name" value="BNACNNG10540D PROTEIN"/>
    <property type="match status" value="1"/>
</dbReference>
<evidence type="ECO:0000259" key="1">
    <source>
        <dbReference type="Pfam" id="PF07734"/>
    </source>
</evidence>
<dbReference type="PANTHER" id="PTHR31672:SF13">
    <property type="entry name" value="F-BOX PROTEIN CPR30-LIKE"/>
    <property type="match status" value="1"/>
</dbReference>
<reference evidence="2 3" key="1">
    <citation type="journal article" date="2018" name="Science">
        <title>The opium poppy genome and morphinan production.</title>
        <authorList>
            <person name="Guo L."/>
            <person name="Winzer T."/>
            <person name="Yang X."/>
            <person name="Li Y."/>
            <person name="Ning Z."/>
            <person name="He Z."/>
            <person name="Teodor R."/>
            <person name="Lu Y."/>
            <person name="Bowser T.A."/>
            <person name="Graham I.A."/>
            <person name="Ye K."/>
        </authorList>
    </citation>
    <scope>NUCLEOTIDE SEQUENCE [LARGE SCALE GENOMIC DNA]</scope>
    <source>
        <strain evidence="3">cv. HN1</strain>
        <tissue evidence="2">Leaves</tissue>
    </source>
</reference>
<name>A0A4Y7KW62_PAPSO</name>
<sequence>MSRLAGDYWRLPGDIIIEILTRLPVKSRHDDIQKKSHLIKIIAGKGNVLYSIYAYSKSHDTILSGTQDYKLVRFRCFEDKRLGTQIKVYSLESNSWSSALYMPYTLSLEPRPTALYMSGALHWLTDDSKLLVSFDLGDEIIREVPGPARDSFFDNDSYQYKYVDVLGGCLCIVCVVLGDRGDVWVMKDYGVRESWTKEFTVPWQVIKFDYFRPIGYVGNGKQVLLNIGFKQETNKGNFLVRYNPKRKMATTLKTHDITDPEWRHAYTYQESLFSVLGKKNSVGILHYLEPDQVEQEEATFSEPDHKRRKIAV</sequence>
<dbReference type="EMBL" id="CM010723">
    <property type="protein sequence ID" value="RZC76632.1"/>
    <property type="molecule type" value="Genomic_DNA"/>
</dbReference>
<dbReference type="InterPro" id="IPR006527">
    <property type="entry name" value="F-box-assoc_dom_typ1"/>
</dbReference>
<dbReference type="Pfam" id="PF07734">
    <property type="entry name" value="FBA_1"/>
    <property type="match status" value="1"/>
</dbReference>
<keyword evidence="3" id="KW-1185">Reference proteome</keyword>
<gene>
    <name evidence="2" type="ORF">C5167_000754</name>
</gene>
<dbReference type="Gramene" id="RZC76632">
    <property type="protein sequence ID" value="RZC76632"/>
    <property type="gene ID" value="C5167_000754"/>
</dbReference>
<accession>A0A4Y7KW62</accession>
<feature type="domain" description="F-box associated beta-propeller type 1" evidence="1">
    <location>
        <begin position="67"/>
        <end position="275"/>
    </location>
</feature>
<proteinExistence type="predicted"/>
<dbReference type="AlphaFoldDB" id="A0A4Y7KW62"/>
<organism evidence="2 3">
    <name type="scientific">Papaver somniferum</name>
    <name type="common">Opium poppy</name>
    <dbReference type="NCBI Taxonomy" id="3469"/>
    <lineage>
        <taxon>Eukaryota</taxon>
        <taxon>Viridiplantae</taxon>
        <taxon>Streptophyta</taxon>
        <taxon>Embryophyta</taxon>
        <taxon>Tracheophyta</taxon>
        <taxon>Spermatophyta</taxon>
        <taxon>Magnoliopsida</taxon>
        <taxon>Ranunculales</taxon>
        <taxon>Papaveraceae</taxon>
        <taxon>Papaveroideae</taxon>
        <taxon>Papaver</taxon>
    </lineage>
</organism>